<organism evidence="1">
    <name type="scientific">marine sediment metagenome</name>
    <dbReference type="NCBI Taxonomy" id="412755"/>
    <lineage>
        <taxon>unclassified sequences</taxon>
        <taxon>metagenomes</taxon>
        <taxon>ecological metagenomes</taxon>
    </lineage>
</organism>
<comment type="caution">
    <text evidence="1">The sequence shown here is derived from an EMBL/GenBank/DDBJ whole genome shotgun (WGS) entry which is preliminary data.</text>
</comment>
<dbReference type="EMBL" id="BARV01011686">
    <property type="protein sequence ID" value="GAI10961.1"/>
    <property type="molecule type" value="Genomic_DNA"/>
</dbReference>
<accession>X1LYU6</accession>
<dbReference type="AlphaFoldDB" id="X1LYU6"/>
<evidence type="ECO:0000313" key="1">
    <source>
        <dbReference type="EMBL" id="GAI10961.1"/>
    </source>
</evidence>
<gene>
    <name evidence="1" type="ORF">S06H3_22032</name>
</gene>
<proteinExistence type="predicted"/>
<protein>
    <submittedName>
        <fullName evidence="1">Uncharacterized protein</fullName>
    </submittedName>
</protein>
<feature type="non-terminal residue" evidence="1">
    <location>
        <position position="173"/>
    </location>
</feature>
<reference evidence="1" key="1">
    <citation type="journal article" date="2014" name="Front. Microbiol.">
        <title>High frequency of phylogenetically diverse reductive dehalogenase-homologous genes in deep subseafloor sedimentary metagenomes.</title>
        <authorList>
            <person name="Kawai M."/>
            <person name="Futagami T."/>
            <person name="Toyoda A."/>
            <person name="Takaki Y."/>
            <person name="Nishi S."/>
            <person name="Hori S."/>
            <person name="Arai W."/>
            <person name="Tsubouchi T."/>
            <person name="Morono Y."/>
            <person name="Uchiyama I."/>
            <person name="Ito T."/>
            <person name="Fujiyama A."/>
            <person name="Inagaki F."/>
            <person name="Takami H."/>
        </authorList>
    </citation>
    <scope>NUCLEOTIDE SEQUENCE</scope>
    <source>
        <strain evidence="1">Expedition CK06-06</strain>
    </source>
</reference>
<name>X1LYU6_9ZZZZ</name>
<sequence>MGEIGEASNFEVMAFIHDGINAKNLGFPDYYHCYTPWPPLIHTLVMMGRNGFIQRLCGLSTEHHLVVQPIEPESLELLRKDFPETVDLWTVKQFVEDGIPTPAMTLGCKIPNFKKKETYEKEAFDFIYPEGPRIRAETLGLTMEEMVKGVFLNITHETPLEEPIDSSKIISTN</sequence>